<sequence length="548" mass="59986">MFICSLLAAATAHAGNGPEFDAKHLSQDVKVLASDEFEGRGPNTAGENKTVAFLIEQFKAAGLQPAGDLLKGQKNVRSWTQDVPLGRFEIKGPVKLQLHDAKGNQELKQGEDMAVRAAMNGSKKVDFRNAPLVFVGYGVNAPERKWDDFKGFDLRGKLAVVLINDPDFETGVGDFGGKAMTYYGRWTYKYEEMARRGALGTIIVHETAPASYGWATVKNSNTNVMYDIVRKQPAMAHASMEAWIQRDLAVDLFKRGGQDFEALKKLAQTRNFKPVQLQGVTLTASYAVDAQTIVSKNVAGRVVGSTHPEQTVMYSAHWDHLGVGLPDAKGDKIYNGAVDNATGIAALLELARAYGKAPAPQRSVLFLAVTAEEKGLLGSEYYAAYPLYPLAETVGAINMDALSPYGPARNFTISGSAKLDLLDQLIAKAKQYDMVYAPDPKPEAGHFFRSDHFPLAKRGVPAISFGSGDDWIEGGLAAGHKSEEDYVVNNYHQPSDEWKAEWPFTGMARDLGLLYGLGRDLAESKDWPNWAQDAEFRIIRDASASKRR</sequence>
<dbReference type="Proteomes" id="UP000444316">
    <property type="component" value="Unassembled WGS sequence"/>
</dbReference>
<dbReference type="InterPro" id="IPR007484">
    <property type="entry name" value="Peptidase_M28"/>
</dbReference>
<dbReference type="Pfam" id="PF04389">
    <property type="entry name" value="Peptidase_M28"/>
    <property type="match status" value="1"/>
</dbReference>
<proteinExistence type="predicted"/>
<evidence type="ECO:0000256" key="5">
    <source>
        <dbReference type="ARBA" id="ARBA00022801"/>
    </source>
</evidence>
<evidence type="ECO:0000256" key="1">
    <source>
        <dbReference type="ARBA" id="ARBA00022438"/>
    </source>
</evidence>
<evidence type="ECO:0000313" key="8">
    <source>
        <dbReference type="EMBL" id="MYN46732.1"/>
    </source>
</evidence>
<dbReference type="GO" id="GO:0006508">
    <property type="term" value="P:proteolysis"/>
    <property type="evidence" value="ECO:0007669"/>
    <property type="project" value="UniProtKB-KW"/>
</dbReference>
<evidence type="ECO:0000256" key="4">
    <source>
        <dbReference type="ARBA" id="ARBA00022729"/>
    </source>
</evidence>
<keyword evidence="3" id="KW-0479">Metal-binding</keyword>
<comment type="caution">
    <text evidence="8">The sequence shown here is derived from an EMBL/GenBank/DDBJ whole genome shotgun (WGS) entry which is preliminary data.</text>
</comment>
<evidence type="ECO:0000256" key="3">
    <source>
        <dbReference type="ARBA" id="ARBA00022723"/>
    </source>
</evidence>
<dbReference type="Gene3D" id="3.50.30.30">
    <property type="match status" value="1"/>
</dbReference>
<dbReference type="PANTHER" id="PTHR12147">
    <property type="entry name" value="METALLOPEPTIDASE M28 FAMILY MEMBER"/>
    <property type="match status" value="1"/>
</dbReference>
<keyword evidence="1" id="KW-0031">Aminopeptidase</keyword>
<evidence type="ECO:0000256" key="6">
    <source>
        <dbReference type="ARBA" id="ARBA00022833"/>
    </source>
</evidence>
<organism evidence="8 9">
    <name type="scientific">Duganella fentianensis</name>
    <dbReference type="NCBI Taxonomy" id="2692177"/>
    <lineage>
        <taxon>Bacteria</taxon>
        <taxon>Pseudomonadati</taxon>
        <taxon>Pseudomonadota</taxon>
        <taxon>Betaproteobacteria</taxon>
        <taxon>Burkholderiales</taxon>
        <taxon>Oxalobacteraceae</taxon>
        <taxon>Telluria group</taxon>
        <taxon>Duganella</taxon>
    </lineage>
</organism>
<dbReference type="GO" id="GO:0004177">
    <property type="term" value="F:aminopeptidase activity"/>
    <property type="evidence" value="ECO:0007669"/>
    <property type="project" value="UniProtKB-KW"/>
</dbReference>
<dbReference type="GO" id="GO:0046872">
    <property type="term" value="F:metal ion binding"/>
    <property type="evidence" value="ECO:0007669"/>
    <property type="project" value="UniProtKB-KW"/>
</dbReference>
<keyword evidence="9" id="KW-1185">Reference proteome</keyword>
<protein>
    <submittedName>
        <fullName evidence="8">M28 family peptidase</fullName>
    </submittedName>
</protein>
<dbReference type="EMBL" id="WWCL01000003">
    <property type="protein sequence ID" value="MYN46732.1"/>
    <property type="molecule type" value="Genomic_DNA"/>
</dbReference>
<dbReference type="AlphaFoldDB" id="A0A845I0S7"/>
<dbReference type="RefSeq" id="WP_161036251.1">
    <property type="nucleotide sequence ID" value="NZ_WWCL01000003.1"/>
</dbReference>
<name>A0A845I0S7_9BURK</name>
<dbReference type="GO" id="GO:0008235">
    <property type="term" value="F:metalloexopeptidase activity"/>
    <property type="evidence" value="ECO:0007669"/>
    <property type="project" value="InterPro"/>
</dbReference>
<dbReference type="InterPro" id="IPR045175">
    <property type="entry name" value="M28_fam"/>
</dbReference>
<dbReference type="SUPFAM" id="SSF53187">
    <property type="entry name" value="Zn-dependent exopeptidases"/>
    <property type="match status" value="1"/>
</dbReference>
<keyword evidence="5" id="KW-0378">Hydrolase</keyword>
<dbReference type="FunFam" id="3.40.630.10:FF:000088">
    <property type="entry name" value="Peptidase M20"/>
    <property type="match status" value="1"/>
</dbReference>
<accession>A0A845I0S7</accession>
<dbReference type="PANTHER" id="PTHR12147:SF56">
    <property type="entry name" value="AMINOPEPTIDASE YDR415C-RELATED"/>
    <property type="match status" value="1"/>
</dbReference>
<keyword evidence="2" id="KW-0645">Protease</keyword>
<evidence type="ECO:0000259" key="7">
    <source>
        <dbReference type="Pfam" id="PF04389"/>
    </source>
</evidence>
<evidence type="ECO:0000313" key="9">
    <source>
        <dbReference type="Proteomes" id="UP000444316"/>
    </source>
</evidence>
<dbReference type="Gene3D" id="3.40.630.10">
    <property type="entry name" value="Zn peptidases"/>
    <property type="match status" value="1"/>
</dbReference>
<evidence type="ECO:0000256" key="2">
    <source>
        <dbReference type="ARBA" id="ARBA00022670"/>
    </source>
</evidence>
<keyword evidence="6" id="KW-0862">Zinc</keyword>
<keyword evidence="4" id="KW-0732">Signal</keyword>
<dbReference type="CDD" id="cd04821">
    <property type="entry name" value="PA_M28_1_2"/>
    <property type="match status" value="1"/>
</dbReference>
<gene>
    <name evidence="8" type="ORF">GTP23_16935</name>
</gene>
<feature type="domain" description="Peptidase M28" evidence="7">
    <location>
        <begin position="297"/>
        <end position="501"/>
    </location>
</feature>
<reference evidence="8" key="1">
    <citation type="submission" date="2019-12" db="EMBL/GenBank/DDBJ databases">
        <title>Novel species isolated from a subtropical stream in China.</title>
        <authorList>
            <person name="Lu H."/>
        </authorList>
    </citation>
    <scope>NUCLEOTIDE SEQUENCE [LARGE SCALE GENOMIC DNA]</scope>
    <source>
        <strain evidence="8">FT93W</strain>
    </source>
</reference>